<dbReference type="Pfam" id="PF16344">
    <property type="entry name" value="FecR_C"/>
    <property type="match status" value="1"/>
</dbReference>
<name>A0A418MAX7_9BACT</name>
<dbReference type="Pfam" id="PF04773">
    <property type="entry name" value="FecR"/>
    <property type="match status" value="1"/>
</dbReference>
<dbReference type="RefSeq" id="WP_119667736.1">
    <property type="nucleotide sequence ID" value="NZ_QXED01000003.1"/>
</dbReference>
<dbReference type="InterPro" id="IPR012373">
    <property type="entry name" value="Ferrdict_sens_TM"/>
</dbReference>
<feature type="domain" description="Protein FecR C-terminal" evidence="2">
    <location>
        <begin position="292"/>
        <end position="359"/>
    </location>
</feature>
<dbReference type="AlphaFoldDB" id="A0A418MAX7"/>
<feature type="domain" description="FecR protein" evidence="1">
    <location>
        <begin position="154"/>
        <end position="250"/>
    </location>
</feature>
<dbReference type="InterPro" id="IPR006860">
    <property type="entry name" value="FecR"/>
</dbReference>
<organism evidence="3 4">
    <name type="scientific">Fibrisoma montanum</name>
    <dbReference type="NCBI Taxonomy" id="2305895"/>
    <lineage>
        <taxon>Bacteria</taxon>
        <taxon>Pseudomonadati</taxon>
        <taxon>Bacteroidota</taxon>
        <taxon>Cytophagia</taxon>
        <taxon>Cytophagales</taxon>
        <taxon>Spirosomataceae</taxon>
        <taxon>Fibrisoma</taxon>
    </lineage>
</organism>
<protein>
    <submittedName>
        <fullName evidence="3">DUF4974 domain-containing protein</fullName>
    </submittedName>
</protein>
<dbReference type="InterPro" id="IPR032508">
    <property type="entry name" value="FecR_C"/>
</dbReference>
<dbReference type="Gene3D" id="2.60.120.1440">
    <property type="match status" value="1"/>
</dbReference>
<evidence type="ECO:0000259" key="1">
    <source>
        <dbReference type="Pfam" id="PF04773"/>
    </source>
</evidence>
<dbReference type="Gene3D" id="3.55.50.30">
    <property type="match status" value="1"/>
</dbReference>
<keyword evidence="4" id="KW-1185">Reference proteome</keyword>
<sequence>MESDGFTPLDLVDNPSFRAFVDGSDSEAVRFWTDWVARNPDRQHDVAEATRILKALGAYHPRGLTPDQIDAEIRQLQDKLGTPVAGVRPLWRRPWLWQAAATLTLVMGLLSGWSYLRQQTDPATVASRTTNAAQPAPQLPALEDTTANAGPLSYRTGFGERRTVTLPDGSVVRLNANSELALASDWSPGNREVILTGEAFFQVQKQQHDGKRIKFIVRAANVAVEVLGTTFDVSTRNRKVKVVLNEGKIRLNVAQRTLDLQPGDLVEVNNRQAITLRSRIEPEGHSAWTADELVFDETPLSDIAQLIENNYGYRVQFADPALGRRRLTATVPDPSLDVLLSSLEKAFSLTITRQEKTLLIHSAHVSKP</sequence>
<gene>
    <name evidence="3" type="ORF">DYU11_11045</name>
</gene>
<evidence type="ECO:0000313" key="3">
    <source>
        <dbReference type="EMBL" id="RIV23521.1"/>
    </source>
</evidence>
<dbReference type="EMBL" id="QXED01000003">
    <property type="protein sequence ID" value="RIV23521.1"/>
    <property type="molecule type" value="Genomic_DNA"/>
</dbReference>
<comment type="caution">
    <text evidence="3">The sequence shown here is derived from an EMBL/GenBank/DDBJ whole genome shotgun (WGS) entry which is preliminary data.</text>
</comment>
<proteinExistence type="predicted"/>
<dbReference type="GO" id="GO:0016989">
    <property type="term" value="F:sigma factor antagonist activity"/>
    <property type="evidence" value="ECO:0007669"/>
    <property type="project" value="TreeGrafter"/>
</dbReference>
<evidence type="ECO:0000313" key="4">
    <source>
        <dbReference type="Proteomes" id="UP000283523"/>
    </source>
</evidence>
<reference evidence="3 4" key="1">
    <citation type="submission" date="2018-08" db="EMBL/GenBank/DDBJ databases">
        <title>Fibrisoma montanum sp. nov., isolated from Danxia mountain soil.</title>
        <authorList>
            <person name="Huang Y."/>
        </authorList>
    </citation>
    <scope>NUCLEOTIDE SEQUENCE [LARGE SCALE GENOMIC DNA]</scope>
    <source>
        <strain evidence="3 4">HYT19</strain>
    </source>
</reference>
<accession>A0A418MAX7</accession>
<evidence type="ECO:0000259" key="2">
    <source>
        <dbReference type="Pfam" id="PF16344"/>
    </source>
</evidence>
<dbReference type="PANTHER" id="PTHR30273">
    <property type="entry name" value="PERIPLASMIC SIGNAL SENSOR AND SIGMA FACTOR ACTIVATOR FECR-RELATED"/>
    <property type="match status" value="1"/>
</dbReference>
<dbReference type="OrthoDB" id="1523489at2"/>
<dbReference type="Proteomes" id="UP000283523">
    <property type="component" value="Unassembled WGS sequence"/>
</dbReference>
<dbReference type="PIRSF" id="PIRSF018266">
    <property type="entry name" value="FecR"/>
    <property type="match status" value="1"/>
</dbReference>
<dbReference type="PANTHER" id="PTHR30273:SF2">
    <property type="entry name" value="PROTEIN FECR"/>
    <property type="match status" value="1"/>
</dbReference>